<name>A0A7G1GAE5_CLOPP</name>
<keyword evidence="1" id="KW-0175">Coiled coil</keyword>
<proteinExistence type="predicted"/>
<organism evidence="3">
    <name type="scientific">Clover proliferation phytoplasma</name>
    <dbReference type="NCBI Taxonomy" id="35776"/>
    <lineage>
        <taxon>Bacteria</taxon>
        <taxon>Bacillati</taxon>
        <taxon>Mycoplasmatota</taxon>
        <taxon>Mollicutes</taxon>
        <taxon>Acholeplasmatales</taxon>
        <taxon>Acholeplasmataceae</taxon>
        <taxon>Candidatus Phytoplasma</taxon>
        <taxon>16SrVI (Clover proliferation group)</taxon>
    </lineage>
</organism>
<protein>
    <submittedName>
        <fullName evidence="3">Phytoplasmal effector causing phyllody 1</fullName>
    </submittedName>
</protein>
<evidence type="ECO:0000259" key="2">
    <source>
        <dbReference type="Pfam" id="PF12113"/>
    </source>
</evidence>
<gene>
    <name evidence="3" type="primary">PHYL1</name>
</gene>
<evidence type="ECO:0000256" key="1">
    <source>
        <dbReference type="SAM" id="Coils"/>
    </source>
</evidence>
<evidence type="ECO:0000313" key="3">
    <source>
        <dbReference type="EMBL" id="BBF24906.1"/>
    </source>
</evidence>
<feature type="coiled-coil region" evidence="1">
    <location>
        <begin position="87"/>
        <end position="121"/>
    </location>
</feature>
<dbReference type="InterPro" id="IPR021970">
    <property type="entry name" value="SVM_signal"/>
</dbReference>
<dbReference type="AlphaFoldDB" id="A0A7G1GAE5"/>
<sequence length="123" mass="14458">MFKLQNQFKIISVCLFAFLGLFLIVNHQQVMGMDKDITSTSNNNQNITNYSIEEKIINLKYQIRENAVKKINTEKEIQQLSNDEPRKNILLTLKQNLENLISNQKEQLKTYKILLKNLNDENN</sequence>
<accession>A0A7G1GAE5</accession>
<dbReference type="Pfam" id="PF12113">
    <property type="entry name" value="SVM_signal"/>
    <property type="match status" value="1"/>
</dbReference>
<feature type="domain" description="Sequence-variable mosaic (SVM) signal sequence" evidence="2">
    <location>
        <begin position="1"/>
        <end position="33"/>
    </location>
</feature>
<reference evidence="3" key="1">
    <citation type="journal article" date="2020" name="Mol. Plant Pathol.">
        <title>Functional variation in phyllogen, a phyllody-inducing phytoplasma effector family, attributable to a single amino acid polymorphism.</title>
        <authorList>
            <person name="Iwabuchi N."/>
            <person name="Kitazawa Y."/>
            <person name="Maejima K."/>
            <person name="Koinuma H."/>
            <person name="Miyazaki A."/>
            <person name="Matsumoto O."/>
            <person name="Suzuki T."/>
            <person name="Nijo T."/>
            <person name="Oshima K."/>
            <person name="Namba S."/>
            <person name="Yamaji Y."/>
        </authorList>
    </citation>
    <scope>NUCLEOTIDE SEQUENCE</scope>
    <source>
        <strain evidence="3">PWB</strain>
    </source>
</reference>
<dbReference type="EMBL" id="LC388978">
    <property type="protein sequence ID" value="BBF24906.1"/>
    <property type="molecule type" value="Genomic_DNA"/>
</dbReference>